<dbReference type="AlphaFoldDB" id="E4UX99"/>
<dbReference type="STRING" id="535722.E4UX99"/>
<feature type="domain" description="Myb-like" evidence="1">
    <location>
        <begin position="113"/>
        <end position="164"/>
    </location>
</feature>
<evidence type="ECO:0000259" key="2">
    <source>
        <dbReference type="PROSITE" id="PS51294"/>
    </source>
</evidence>
<dbReference type="InterPro" id="IPR050560">
    <property type="entry name" value="MYB_TF"/>
</dbReference>
<evidence type="ECO:0000313" key="4">
    <source>
        <dbReference type="Proteomes" id="UP000002669"/>
    </source>
</evidence>
<dbReference type="RefSeq" id="XP_003173097.1">
    <property type="nucleotide sequence ID" value="XM_003173049.1"/>
</dbReference>
<organism evidence="4">
    <name type="scientific">Arthroderma gypseum (strain ATCC MYA-4604 / CBS 118893)</name>
    <name type="common">Microsporum gypseum</name>
    <dbReference type="NCBI Taxonomy" id="535722"/>
    <lineage>
        <taxon>Eukaryota</taxon>
        <taxon>Fungi</taxon>
        <taxon>Dikarya</taxon>
        <taxon>Ascomycota</taxon>
        <taxon>Pezizomycotina</taxon>
        <taxon>Eurotiomycetes</taxon>
        <taxon>Eurotiomycetidae</taxon>
        <taxon>Onygenales</taxon>
        <taxon>Arthrodermataceae</taxon>
        <taxon>Nannizzia</taxon>
    </lineage>
</organism>
<dbReference type="InParanoid" id="E4UX99"/>
<dbReference type="GO" id="GO:0000981">
    <property type="term" value="F:DNA-binding transcription factor activity, RNA polymerase II-specific"/>
    <property type="evidence" value="ECO:0007669"/>
    <property type="project" value="TreeGrafter"/>
</dbReference>
<dbReference type="HOGENOM" id="CLU_066246_0_0_1"/>
<dbReference type="OrthoDB" id="2143914at2759"/>
<accession>E4UX99</accession>
<dbReference type="Proteomes" id="UP000002669">
    <property type="component" value="Unassembled WGS sequence"/>
</dbReference>
<dbReference type="CDD" id="cd00167">
    <property type="entry name" value="SANT"/>
    <property type="match status" value="3"/>
</dbReference>
<dbReference type="PANTHER" id="PTHR45614">
    <property type="entry name" value="MYB PROTEIN-RELATED"/>
    <property type="match status" value="1"/>
</dbReference>
<evidence type="ECO:0000259" key="1">
    <source>
        <dbReference type="PROSITE" id="PS50090"/>
    </source>
</evidence>
<name>E4UX99_ARTGP</name>
<dbReference type="VEuPathDB" id="FungiDB:MGYG_09096"/>
<dbReference type="Gene3D" id="1.10.10.60">
    <property type="entry name" value="Homeodomain-like"/>
    <property type="match status" value="3"/>
</dbReference>
<dbReference type="Pfam" id="PF00249">
    <property type="entry name" value="Myb_DNA-binding"/>
    <property type="match status" value="3"/>
</dbReference>
<dbReference type="InterPro" id="IPR009057">
    <property type="entry name" value="Homeodomain-like_sf"/>
</dbReference>
<dbReference type="InterPro" id="IPR001005">
    <property type="entry name" value="SANT/Myb"/>
</dbReference>
<dbReference type="InterPro" id="IPR017930">
    <property type="entry name" value="Myb_dom"/>
</dbReference>
<reference evidence="4" key="1">
    <citation type="journal article" date="2012" name="MBio">
        <title>Comparative genome analysis of Trichophyton rubrum and related dermatophytes reveals candidate genes involved in infection.</title>
        <authorList>
            <person name="Martinez D.A."/>
            <person name="Oliver B.G."/>
            <person name="Graeser Y."/>
            <person name="Goldberg J.M."/>
            <person name="Li W."/>
            <person name="Martinez-Rossi N.M."/>
            <person name="Monod M."/>
            <person name="Shelest E."/>
            <person name="Barton R.C."/>
            <person name="Birch E."/>
            <person name="Brakhage A.A."/>
            <person name="Chen Z."/>
            <person name="Gurr S.J."/>
            <person name="Heiman D."/>
            <person name="Heitman J."/>
            <person name="Kosti I."/>
            <person name="Rossi A."/>
            <person name="Saif S."/>
            <person name="Samalova M."/>
            <person name="Saunders C.W."/>
            <person name="Shea T."/>
            <person name="Summerbell R.C."/>
            <person name="Xu J."/>
            <person name="Young S."/>
            <person name="Zeng Q."/>
            <person name="Birren B.W."/>
            <person name="Cuomo C.A."/>
            <person name="White T.C."/>
        </authorList>
    </citation>
    <scope>NUCLEOTIDE SEQUENCE [LARGE SCALE GENOMIC DNA]</scope>
    <source>
        <strain evidence="4">ATCC MYA-4604 / CBS 118893</strain>
    </source>
</reference>
<evidence type="ECO:0000313" key="3">
    <source>
        <dbReference type="EMBL" id="EFR02686.1"/>
    </source>
</evidence>
<dbReference type="GeneID" id="10028374"/>
<gene>
    <name evidence="3" type="ORF">MGYG_09096</name>
</gene>
<protein>
    <submittedName>
        <fullName evidence="3">Uncharacterized protein</fullName>
    </submittedName>
</protein>
<dbReference type="SMART" id="SM00717">
    <property type="entry name" value="SANT"/>
    <property type="match status" value="3"/>
</dbReference>
<dbReference type="EMBL" id="DS989825">
    <property type="protein sequence ID" value="EFR02686.1"/>
    <property type="molecule type" value="Genomic_DNA"/>
</dbReference>
<dbReference type="GO" id="GO:0005634">
    <property type="term" value="C:nucleus"/>
    <property type="evidence" value="ECO:0007669"/>
    <property type="project" value="TreeGrafter"/>
</dbReference>
<dbReference type="PROSITE" id="PS50090">
    <property type="entry name" value="MYB_LIKE"/>
    <property type="match status" value="3"/>
</dbReference>
<keyword evidence="4" id="KW-1185">Reference proteome</keyword>
<proteinExistence type="predicted"/>
<dbReference type="PROSITE" id="PS51294">
    <property type="entry name" value="HTH_MYB"/>
    <property type="match status" value="2"/>
</dbReference>
<feature type="domain" description="Myb-like" evidence="1">
    <location>
        <begin position="2"/>
        <end position="61"/>
    </location>
</feature>
<feature type="domain" description="HTH myb-type" evidence="2">
    <location>
        <begin position="2"/>
        <end position="62"/>
    </location>
</feature>
<dbReference type="SUPFAM" id="SSF46689">
    <property type="entry name" value="Homeodomain-like"/>
    <property type="match status" value="2"/>
</dbReference>
<feature type="domain" description="HTH myb-type" evidence="2">
    <location>
        <begin position="64"/>
        <end position="116"/>
    </location>
</feature>
<dbReference type="eggNOG" id="KOG0048">
    <property type="taxonomic scope" value="Eukaryota"/>
</dbReference>
<feature type="domain" description="Myb-like" evidence="1">
    <location>
        <begin position="62"/>
        <end position="112"/>
    </location>
</feature>
<sequence>MEPTRRINRWTRDEDAILLREFNKQETASNDPTKTTNWQKIALSLPGRSNKDCRKRWFNVLSGDLRKGLWTPEEDRLLAQAIESEGKVWIRVAHHIPHRTADQCAKRWQHALDPALDRSKWTHLESQSLWNAVQTHGRCWLRIRNELFPSRSPNALKNHYTFLSRNVGRTCMSSPEPSHINSNPYPYFNNEGMVHHDPKMPIYDETDSISETRQLDTPSGTVSPFPTAHEDMLMTAYDLSSFDFSFDEQQFKTVTGEPGMPNCTGDDALWQQGSAADFLLGIDSPPGHNRDHCGGAIPGNSLRSHVLDDQLGVEQPGVGISPVGGLQPINGTFQNRSVMTVTVADPGPELVNDFVRVLLNHQQEVSIDFRDIDGNQ</sequence>
<dbReference type="GO" id="GO:0000978">
    <property type="term" value="F:RNA polymerase II cis-regulatory region sequence-specific DNA binding"/>
    <property type="evidence" value="ECO:0007669"/>
    <property type="project" value="TreeGrafter"/>
</dbReference>